<dbReference type="Proteomes" id="UP000231098">
    <property type="component" value="Unassembled WGS sequence"/>
</dbReference>
<dbReference type="PRINTS" id="PR01651">
    <property type="entry name" value="SECGEXPORT"/>
</dbReference>
<sequence length="73" mass="7868">MRTPILVIQIISSVVLIVCILMQARGVGLSASFGGSDSSFYRAKRGLEKLIFIATIITAVIFSVSSLLLIIVR</sequence>
<keyword evidence="5 9" id="KW-0653">Protein transport</keyword>
<evidence type="ECO:0000256" key="8">
    <source>
        <dbReference type="ARBA" id="ARBA00023136"/>
    </source>
</evidence>
<keyword evidence="9" id="KW-1003">Cell membrane</keyword>
<keyword evidence="8 9" id="KW-0472">Membrane</keyword>
<organism evidence="10 11">
    <name type="scientific">candidate division WWE3 bacterium CG08_land_8_20_14_0_20_41_15</name>
    <dbReference type="NCBI Taxonomy" id="1975086"/>
    <lineage>
        <taxon>Bacteria</taxon>
        <taxon>Katanobacteria</taxon>
    </lineage>
</organism>
<protein>
    <recommendedName>
        <fullName evidence="9">Protein-export membrane protein SecG</fullName>
    </recommendedName>
</protein>
<dbReference type="NCBIfam" id="TIGR00810">
    <property type="entry name" value="secG"/>
    <property type="match status" value="1"/>
</dbReference>
<evidence type="ECO:0000256" key="4">
    <source>
        <dbReference type="ARBA" id="ARBA00022692"/>
    </source>
</evidence>
<dbReference type="EMBL" id="PEYV01000036">
    <property type="protein sequence ID" value="PIS21531.1"/>
    <property type="molecule type" value="Genomic_DNA"/>
</dbReference>
<evidence type="ECO:0000256" key="6">
    <source>
        <dbReference type="ARBA" id="ARBA00022989"/>
    </source>
</evidence>
<comment type="caution">
    <text evidence="10">The sequence shown here is derived from an EMBL/GenBank/DDBJ whole genome shotgun (WGS) entry which is preliminary data.</text>
</comment>
<evidence type="ECO:0000313" key="10">
    <source>
        <dbReference type="EMBL" id="PIS21531.1"/>
    </source>
</evidence>
<dbReference type="GO" id="GO:0005886">
    <property type="term" value="C:plasma membrane"/>
    <property type="evidence" value="ECO:0007669"/>
    <property type="project" value="UniProtKB-SubCell"/>
</dbReference>
<dbReference type="GO" id="GO:0009306">
    <property type="term" value="P:protein secretion"/>
    <property type="evidence" value="ECO:0007669"/>
    <property type="project" value="UniProtKB-UniRule"/>
</dbReference>
<comment type="similarity">
    <text evidence="2 9">Belongs to the SecG family.</text>
</comment>
<feature type="transmembrane region" description="Helical" evidence="9">
    <location>
        <begin position="50"/>
        <end position="72"/>
    </location>
</feature>
<evidence type="ECO:0000256" key="7">
    <source>
        <dbReference type="ARBA" id="ARBA00023010"/>
    </source>
</evidence>
<dbReference type="Pfam" id="PF03840">
    <property type="entry name" value="SecG"/>
    <property type="match status" value="1"/>
</dbReference>
<comment type="function">
    <text evidence="9">Involved in protein export. Participates in an early event of protein translocation.</text>
</comment>
<keyword evidence="4 9" id="KW-0812">Transmembrane</keyword>
<dbReference type="GO" id="GO:0015450">
    <property type="term" value="F:protein-transporting ATPase activity"/>
    <property type="evidence" value="ECO:0007669"/>
    <property type="project" value="UniProtKB-UniRule"/>
</dbReference>
<keyword evidence="3 9" id="KW-0813">Transport</keyword>
<reference evidence="11" key="1">
    <citation type="submission" date="2017-09" db="EMBL/GenBank/DDBJ databases">
        <title>Depth-based differentiation of microbial function through sediment-hosted aquifers and enrichment of novel symbionts in the deep terrestrial subsurface.</title>
        <authorList>
            <person name="Probst A.J."/>
            <person name="Ladd B."/>
            <person name="Jarett J.K."/>
            <person name="Geller-Mcgrath D.E."/>
            <person name="Sieber C.M.K."/>
            <person name="Emerson J.B."/>
            <person name="Anantharaman K."/>
            <person name="Thomas B.C."/>
            <person name="Malmstrom R."/>
            <person name="Stieglmeier M."/>
            <person name="Klingl A."/>
            <person name="Woyke T."/>
            <person name="Ryan C.M."/>
            <person name="Banfield J.F."/>
        </authorList>
    </citation>
    <scope>NUCLEOTIDE SEQUENCE [LARGE SCALE GENOMIC DNA]</scope>
</reference>
<evidence type="ECO:0000256" key="1">
    <source>
        <dbReference type="ARBA" id="ARBA00004141"/>
    </source>
</evidence>
<keyword evidence="7 9" id="KW-0811">Translocation</keyword>
<evidence type="ECO:0000256" key="2">
    <source>
        <dbReference type="ARBA" id="ARBA00008445"/>
    </source>
</evidence>
<evidence type="ECO:0000313" key="11">
    <source>
        <dbReference type="Proteomes" id="UP000231098"/>
    </source>
</evidence>
<gene>
    <name evidence="10" type="primary">secG</name>
    <name evidence="10" type="ORF">COT51_02280</name>
</gene>
<dbReference type="InterPro" id="IPR004692">
    <property type="entry name" value="SecG"/>
</dbReference>
<comment type="subcellular location">
    <subcellularLocation>
        <location evidence="9">Cell membrane</location>
        <topology evidence="9">Multi-pass membrane protein</topology>
    </subcellularLocation>
    <subcellularLocation>
        <location evidence="1">Membrane</location>
        <topology evidence="1">Multi-pass membrane protein</topology>
    </subcellularLocation>
</comment>
<evidence type="ECO:0000256" key="3">
    <source>
        <dbReference type="ARBA" id="ARBA00022448"/>
    </source>
</evidence>
<proteinExistence type="inferred from homology"/>
<keyword evidence="6 9" id="KW-1133">Transmembrane helix</keyword>
<evidence type="ECO:0000256" key="9">
    <source>
        <dbReference type="RuleBase" id="RU365087"/>
    </source>
</evidence>
<name>A0A2H0X9K4_UNCKA</name>
<comment type="caution">
    <text evidence="9">Lacks conserved residue(s) required for the propagation of feature annotation.</text>
</comment>
<dbReference type="AlphaFoldDB" id="A0A2H0X9K4"/>
<accession>A0A2H0X9K4</accession>
<evidence type="ECO:0000256" key="5">
    <source>
        <dbReference type="ARBA" id="ARBA00022927"/>
    </source>
</evidence>